<feature type="region of interest" description="Disordered" evidence="1">
    <location>
        <begin position="221"/>
        <end position="247"/>
    </location>
</feature>
<dbReference type="EMBL" id="VTPC01090144">
    <property type="protein sequence ID" value="KAF2884672.1"/>
    <property type="molecule type" value="Genomic_DNA"/>
</dbReference>
<dbReference type="InterPro" id="IPR004875">
    <property type="entry name" value="DDE_SF_endonuclease_dom"/>
</dbReference>
<gene>
    <name evidence="3" type="ORF">ILUMI_21507</name>
</gene>
<proteinExistence type="predicted"/>
<accession>A0A8K0CG59</accession>
<evidence type="ECO:0000259" key="2">
    <source>
        <dbReference type="Pfam" id="PF03184"/>
    </source>
</evidence>
<sequence>MAERRKRMTPNYAVQKLFSSELEDSLEQYLVTCSKMFYSFDTLETRRLASQMAKYHNLKIPKAWEEQQMAGIYWLYGFRRRHPEIRLCKPEACSLHFIKMTSSTKETPTLVIMDNHESHLAPEVLNIAKENGVILLTIPAHTSHKLQALEVSVFGPFQNFYNAAVDSWMVRHPGQTLTIYNVADKSMTPPNIKSRFKKTGIFDRDIITEDEFLTREVTNRSLTEETQLQSRDHKTPSIDNQKPSNSRAALQECFYSGGPLIGKELEDYVNTMWNSNKDRKPYEGNGFEFEPENEDDESQNENKESDDATENVVVRDPKEIKWGDFTNKFSRNRRCTKVSNISPHQGKKVPENKTGAGRSTALPPEVEVVFVHCLKAKARMGYPCNTDDIKTLVEEYVKLNPDLKIPFKNRTPGDDWE</sequence>
<feature type="compositionally biased region" description="Acidic residues" evidence="1">
    <location>
        <begin position="289"/>
        <end position="299"/>
    </location>
</feature>
<reference evidence="3" key="1">
    <citation type="submission" date="2019-08" db="EMBL/GenBank/DDBJ databases">
        <title>The genome of the North American firefly Photinus pyralis.</title>
        <authorList>
            <consortium name="Photinus pyralis genome working group"/>
            <person name="Fallon T.R."/>
            <person name="Sander Lower S.E."/>
            <person name="Weng J.-K."/>
        </authorList>
    </citation>
    <scope>NUCLEOTIDE SEQUENCE</scope>
    <source>
        <strain evidence="3">TRF0915ILg1</strain>
        <tissue evidence="3">Whole body</tissue>
    </source>
</reference>
<feature type="region of interest" description="Disordered" evidence="1">
    <location>
        <begin position="340"/>
        <end position="359"/>
    </location>
</feature>
<dbReference type="Pfam" id="PF03184">
    <property type="entry name" value="DDE_1"/>
    <property type="match status" value="1"/>
</dbReference>
<feature type="domain" description="DDE-1" evidence="2">
    <location>
        <begin position="96"/>
        <end position="171"/>
    </location>
</feature>
<evidence type="ECO:0000256" key="1">
    <source>
        <dbReference type="SAM" id="MobiDB-lite"/>
    </source>
</evidence>
<dbReference type="Proteomes" id="UP000801492">
    <property type="component" value="Unassembled WGS sequence"/>
</dbReference>
<evidence type="ECO:0000313" key="4">
    <source>
        <dbReference type="Proteomes" id="UP000801492"/>
    </source>
</evidence>
<name>A0A8K0CG59_IGNLU</name>
<protein>
    <recommendedName>
        <fullName evidence="2">DDE-1 domain-containing protein</fullName>
    </recommendedName>
</protein>
<dbReference type="GO" id="GO:0003676">
    <property type="term" value="F:nucleic acid binding"/>
    <property type="evidence" value="ECO:0007669"/>
    <property type="project" value="InterPro"/>
</dbReference>
<organism evidence="3 4">
    <name type="scientific">Ignelater luminosus</name>
    <name type="common">Cucubano</name>
    <name type="synonym">Pyrophorus luminosus</name>
    <dbReference type="NCBI Taxonomy" id="2038154"/>
    <lineage>
        <taxon>Eukaryota</taxon>
        <taxon>Metazoa</taxon>
        <taxon>Ecdysozoa</taxon>
        <taxon>Arthropoda</taxon>
        <taxon>Hexapoda</taxon>
        <taxon>Insecta</taxon>
        <taxon>Pterygota</taxon>
        <taxon>Neoptera</taxon>
        <taxon>Endopterygota</taxon>
        <taxon>Coleoptera</taxon>
        <taxon>Polyphaga</taxon>
        <taxon>Elateriformia</taxon>
        <taxon>Elateroidea</taxon>
        <taxon>Elateridae</taxon>
        <taxon>Agrypninae</taxon>
        <taxon>Pyrophorini</taxon>
        <taxon>Ignelater</taxon>
    </lineage>
</organism>
<feature type="compositionally biased region" description="Polar residues" evidence="1">
    <location>
        <begin position="237"/>
        <end position="247"/>
    </location>
</feature>
<comment type="caution">
    <text evidence="3">The sequence shown here is derived from an EMBL/GenBank/DDBJ whole genome shotgun (WGS) entry which is preliminary data.</text>
</comment>
<feature type="region of interest" description="Disordered" evidence="1">
    <location>
        <begin position="275"/>
        <end position="310"/>
    </location>
</feature>
<evidence type="ECO:0000313" key="3">
    <source>
        <dbReference type="EMBL" id="KAF2884672.1"/>
    </source>
</evidence>
<dbReference type="OrthoDB" id="8187571at2759"/>
<keyword evidence="4" id="KW-1185">Reference proteome</keyword>
<dbReference type="AlphaFoldDB" id="A0A8K0CG59"/>
<feature type="non-terminal residue" evidence="3">
    <location>
        <position position="1"/>
    </location>
</feature>